<name>A0ABM9NES2_9GAMM</name>
<evidence type="ECO:0000256" key="1">
    <source>
        <dbReference type="ARBA" id="ARBA00022490"/>
    </source>
</evidence>
<evidence type="ECO:0000256" key="2">
    <source>
        <dbReference type="ARBA" id="ARBA00022679"/>
    </source>
</evidence>
<keyword evidence="1 4" id="KW-0963">Cytoplasm</keyword>
<dbReference type="InterPro" id="IPR030700">
    <property type="entry name" value="N-end_Aminoacyl_Trfase"/>
</dbReference>
<dbReference type="InterPro" id="IPR007472">
    <property type="entry name" value="N-end_Aminoacyl_Trfase_C"/>
</dbReference>
<dbReference type="InterPro" id="IPR017138">
    <property type="entry name" value="Asp_Glu_LeuTrfase"/>
</dbReference>
<evidence type="ECO:0000313" key="7">
    <source>
        <dbReference type="EMBL" id="CAL1239079.1"/>
    </source>
</evidence>
<comment type="similarity">
    <text evidence="4">Belongs to the R-transferase family. Bpt subfamily.</text>
</comment>
<dbReference type="Pfam" id="PF04376">
    <property type="entry name" value="ATE_N"/>
    <property type="match status" value="1"/>
</dbReference>
<dbReference type="PANTHER" id="PTHR21367">
    <property type="entry name" value="ARGININE-TRNA-PROTEIN TRANSFERASE 1"/>
    <property type="match status" value="1"/>
</dbReference>
<accession>A0ABM9NES2</accession>
<gene>
    <name evidence="4 7" type="primary">bpt</name>
    <name evidence="7" type="ORF">MECH1_V1_0303</name>
</gene>
<dbReference type="EC" id="2.3.2.29" evidence="4"/>
<comment type="catalytic activity">
    <reaction evidence="4">
        <text>N-terminal L-aspartyl-[protein] + L-leucyl-tRNA(Leu) = N-terminal L-leucyl-L-aspartyl-[protein] + tRNA(Leu) + H(+)</text>
        <dbReference type="Rhea" id="RHEA:50420"/>
        <dbReference type="Rhea" id="RHEA-COMP:9613"/>
        <dbReference type="Rhea" id="RHEA-COMP:9622"/>
        <dbReference type="Rhea" id="RHEA-COMP:12669"/>
        <dbReference type="Rhea" id="RHEA-COMP:12674"/>
        <dbReference type="ChEBI" id="CHEBI:15378"/>
        <dbReference type="ChEBI" id="CHEBI:64720"/>
        <dbReference type="ChEBI" id="CHEBI:78442"/>
        <dbReference type="ChEBI" id="CHEBI:78494"/>
        <dbReference type="ChEBI" id="CHEBI:133042"/>
        <dbReference type="EC" id="2.3.2.29"/>
    </reaction>
</comment>
<dbReference type="RefSeq" id="WP_348758669.1">
    <property type="nucleotide sequence ID" value="NZ_OZ026884.1"/>
</dbReference>
<keyword evidence="2 4" id="KW-0808">Transferase</keyword>
<dbReference type="EMBL" id="OZ026884">
    <property type="protein sequence ID" value="CAL1239079.1"/>
    <property type="molecule type" value="Genomic_DNA"/>
</dbReference>
<dbReference type="InterPro" id="IPR007471">
    <property type="entry name" value="N-end_Aminoacyl_Trfase_N"/>
</dbReference>
<dbReference type="InterPro" id="IPR016181">
    <property type="entry name" value="Acyl_CoA_acyltransferase"/>
</dbReference>
<dbReference type="PIRSF" id="PIRSF037208">
    <property type="entry name" value="ATE_pro_prd"/>
    <property type="match status" value="1"/>
</dbReference>
<comment type="function">
    <text evidence="4">Functions in the N-end rule pathway of protein degradation where it conjugates Leu from its aminoacyl-tRNA to the N-termini of proteins containing an N-terminal aspartate or glutamate.</text>
</comment>
<comment type="subcellular location">
    <subcellularLocation>
        <location evidence="4">Cytoplasm</location>
    </subcellularLocation>
</comment>
<dbReference type="NCBIfam" id="NF002346">
    <property type="entry name" value="PRK01305.2-3"/>
    <property type="match status" value="1"/>
</dbReference>
<feature type="domain" description="N-end rule aminoacyl transferase C-terminal" evidence="6">
    <location>
        <begin position="102"/>
        <end position="223"/>
    </location>
</feature>
<keyword evidence="8" id="KW-1185">Reference proteome</keyword>
<protein>
    <recommendedName>
        <fullName evidence="4">Aspartate/glutamate leucyltransferase</fullName>
        <ecNumber evidence="4">2.3.2.29</ecNumber>
    </recommendedName>
</protein>
<proteinExistence type="inferred from homology"/>
<dbReference type="NCBIfam" id="NF002341">
    <property type="entry name" value="PRK01305.1-1"/>
    <property type="match status" value="1"/>
</dbReference>
<reference evidence="7 8" key="1">
    <citation type="submission" date="2024-04" db="EMBL/GenBank/DDBJ databases">
        <authorList>
            <person name="Cremers G."/>
        </authorList>
    </citation>
    <scope>NUCLEOTIDE SEQUENCE [LARGE SCALE GENOMIC DNA]</scope>
    <source>
        <strain evidence="7">MeCH1-AG</strain>
    </source>
</reference>
<dbReference type="PANTHER" id="PTHR21367:SF1">
    <property type="entry name" value="ARGINYL-TRNA--PROTEIN TRANSFERASE 1"/>
    <property type="match status" value="1"/>
</dbReference>
<evidence type="ECO:0000256" key="4">
    <source>
        <dbReference type="HAMAP-Rule" id="MF_00689"/>
    </source>
</evidence>
<dbReference type="Proteomes" id="UP001497493">
    <property type="component" value="Chromosome"/>
</dbReference>
<dbReference type="SUPFAM" id="SSF55729">
    <property type="entry name" value="Acyl-CoA N-acyltransferases (Nat)"/>
    <property type="match status" value="1"/>
</dbReference>
<dbReference type="Pfam" id="PF04377">
    <property type="entry name" value="ATE_C"/>
    <property type="match status" value="1"/>
</dbReference>
<evidence type="ECO:0000259" key="6">
    <source>
        <dbReference type="Pfam" id="PF04377"/>
    </source>
</evidence>
<keyword evidence="3 4" id="KW-0012">Acyltransferase</keyword>
<dbReference type="HAMAP" id="MF_00689">
    <property type="entry name" value="Bpt"/>
    <property type="match status" value="1"/>
</dbReference>
<organism evidence="7 8">
    <name type="scientific">Candidatus Methylocalor cossyra</name>
    <dbReference type="NCBI Taxonomy" id="3108543"/>
    <lineage>
        <taxon>Bacteria</taxon>
        <taxon>Pseudomonadati</taxon>
        <taxon>Pseudomonadota</taxon>
        <taxon>Gammaproteobacteria</taxon>
        <taxon>Methylococcales</taxon>
        <taxon>Methylococcaceae</taxon>
        <taxon>Candidatus Methylocalor</taxon>
    </lineage>
</organism>
<sequence length="241" mass="28278">MKPIPLYIGYEHDCDYLPGRRAQMAYVSPRVPLDRAIYTRLAASGFRRSGEMVYRPYCRDCSACVPVRIPVQEFRPNRSQRRVEKANADLTVTRKLDVFDEEHYQLYMRYLRSRHPEGHMVLSSREDYIQFVASEWGDTGFYEFRHGSELLAVAVVDHLDDGLSAVYTFYDPDQPRRSLGTYAVLWQVAEARRRGLPWVYLGFWIAQCRKMAYKVLFRPLQAMRAEGWVTLEETAERDRDG</sequence>
<evidence type="ECO:0000259" key="5">
    <source>
        <dbReference type="Pfam" id="PF04376"/>
    </source>
</evidence>
<dbReference type="NCBIfam" id="NF002342">
    <property type="entry name" value="PRK01305.1-3"/>
    <property type="match status" value="1"/>
</dbReference>
<evidence type="ECO:0000313" key="8">
    <source>
        <dbReference type="Proteomes" id="UP001497493"/>
    </source>
</evidence>
<comment type="catalytic activity">
    <reaction evidence="4">
        <text>N-terminal L-glutamyl-[protein] + L-leucyl-tRNA(Leu) = N-terminal L-leucyl-L-glutamyl-[protein] + tRNA(Leu) + H(+)</text>
        <dbReference type="Rhea" id="RHEA:50412"/>
        <dbReference type="Rhea" id="RHEA-COMP:9613"/>
        <dbReference type="Rhea" id="RHEA-COMP:9622"/>
        <dbReference type="Rhea" id="RHEA-COMP:12664"/>
        <dbReference type="Rhea" id="RHEA-COMP:12668"/>
        <dbReference type="ChEBI" id="CHEBI:15378"/>
        <dbReference type="ChEBI" id="CHEBI:64721"/>
        <dbReference type="ChEBI" id="CHEBI:78442"/>
        <dbReference type="ChEBI" id="CHEBI:78494"/>
        <dbReference type="ChEBI" id="CHEBI:133041"/>
        <dbReference type="EC" id="2.3.2.29"/>
    </reaction>
</comment>
<evidence type="ECO:0000256" key="3">
    <source>
        <dbReference type="ARBA" id="ARBA00023315"/>
    </source>
</evidence>
<feature type="domain" description="N-end aminoacyl transferase N-terminal" evidence="5">
    <location>
        <begin position="12"/>
        <end position="82"/>
    </location>
</feature>
<dbReference type="GO" id="GO:0016746">
    <property type="term" value="F:acyltransferase activity"/>
    <property type="evidence" value="ECO:0007669"/>
    <property type="project" value="UniProtKB-KW"/>
</dbReference>